<dbReference type="GO" id="GO:0006506">
    <property type="term" value="P:GPI anchor biosynthetic process"/>
    <property type="evidence" value="ECO:0007669"/>
    <property type="project" value="UniProtKB-UniPathway"/>
</dbReference>
<evidence type="ECO:0000256" key="2">
    <source>
        <dbReference type="ARBA" id="ARBA00004687"/>
    </source>
</evidence>
<comment type="function">
    <text evidence="11">Mannosyltransferase involved in glycosylphosphatidylinositol-anchor biosynthesis.</text>
</comment>
<sequence length="77" mass="8980">MFIFVLQVLFSGWDFSTDAFKGIPISDGELSYLDLIIHRLFAGFKRWDAVHMIHIAQYGYVFENSLAFFPLFPMAIR</sequence>
<evidence type="ECO:0000313" key="13">
    <source>
        <dbReference type="Proteomes" id="UP000095283"/>
    </source>
</evidence>
<comment type="subcellular location">
    <subcellularLocation>
        <location evidence="1 11">Endoplasmic reticulum membrane</location>
        <topology evidence="1 11">Multi-pass membrane protein</topology>
    </subcellularLocation>
</comment>
<dbReference type="AlphaFoldDB" id="A0A1I7XF83"/>
<dbReference type="Proteomes" id="UP000095283">
    <property type="component" value="Unplaced"/>
</dbReference>
<keyword evidence="12" id="KW-0732">Signal</keyword>
<keyword evidence="10" id="KW-0472">Membrane</keyword>
<evidence type="ECO:0000256" key="10">
    <source>
        <dbReference type="ARBA" id="ARBA00023136"/>
    </source>
</evidence>
<evidence type="ECO:0000256" key="1">
    <source>
        <dbReference type="ARBA" id="ARBA00004477"/>
    </source>
</evidence>
<evidence type="ECO:0000256" key="12">
    <source>
        <dbReference type="SAM" id="SignalP"/>
    </source>
</evidence>
<evidence type="ECO:0000256" key="5">
    <source>
        <dbReference type="ARBA" id="ARBA00022676"/>
    </source>
</evidence>
<feature type="chain" id="PRO_5009311128" description="GPI mannosyltransferase 2" evidence="12">
    <location>
        <begin position="20"/>
        <end position="77"/>
    </location>
</feature>
<feature type="signal peptide" evidence="12">
    <location>
        <begin position="1"/>
        <end position="19"/>
    </location>
</feature>
<keyword evidence="13" id="KW-1185">Reference proteome</keyword>
<evidence type="ECO:0000256" key="7">
    <source>
        <dbReference type="ARBA" id="ARBA00022692"/>
    </source>
</evidence>
<dbReference type="EC" id="2.4.1.-" evidence="11"/>
<evidence type="ECO:0000256" key="6">
    <source>
        <dbReference type="ARBA" id="ARBA00022679"/>
    </source>
</evidence>
<evidence type="ECO:0000256" key="8">
    <source>
        <dbReference type="ARBA" id="ARBA00022824"/>
    </source>
</evidence>
<evidence type="ECO:0000256" key="3">
    <source>
        <dbReference type="ARBA" id="ARBA00008698"/>
    </source>
</evidence>
<comment type="similarity">
    <text evidence="3 11">Belongs to the PIGV family.</text>
</comment>
<evidence type="ECO:0000256" key="4">
    <source>
        <dbReference type="ARBA" id="ARBA00022502"/>
    </source>
</evidence>
<dbReference type="PANTHER" id="PTHR12468">
    <property type="entry name" value="GPI MANNOSYLTRANSFERASE 2"/>
    <property type="match status" value="1"/>
</dbReference>
<reference evidence="14" key="1">
    <citation type="submission" date="2016-11" db="UniProtKB">
        <authorList>
            <consortium name="WormBaseParasite"/>
        </authorList>
    </citation>
    <scope>IDENTIFICATION</scope>
</reference>
<dbReference type="Pfam" id="PF04188">
    <property type="entry name" value="Mannosyl_trans2"/>
    <property type="match status" value="1"/>
</dbReference>
<evidence type="ECO:0000313" key="14">
    <source>
        <dbReference type="WBParaSite" id="Hba_15990"/>
    </source>
</evidence>
<dbReference type="GO" id="GO:0004376">
    <property type="term" value="F:GPI mannosyltransferase activity"/>
    <property type="evidence" value="ECO:0007669"/>
    <property type="project" value="InterPro"/>
</dbReference>
<keyword evidence="4 11" id="KW-0337">GPI-anchor biosynthesis</keyword>
<dbReference type="WBParaSite" id="Hba_15990">
    <property type="protein sequence ID" value="Hba_15990"/>
    <property type="gene ID" value="Hba_15990"/>
</dbReference>
<organism evidence="13 14">
    <name type="scientific">Heterorhabditis bacteriophora</name>
    <name type="common">Entomopathogenic nematode worm</name>
    <dbReference type="NCBI Taxonomy" id="37862"/>
    <lineage>
        <taxon>Eukaryota</taxon>
        <taxon>Metazoa</taxon>
        <taxon>Ecdysozoa</taxon>
        <taxon>Nematoda</taxon>
        <taxon>Chromadorea</taxon>
        <taxon>Rhabditida</taxon>
        <taxon>Rhabditina</taxon>
        <taxon>Rhabditomorpha</taxon>
        <taxon>Strongyloidea</taxon>
        <taxon>Heterorhabditidae</taxon>
        <taxon>Heterorhabditis</taxon>
    </lineage>
</organism>
<proteinExistence type="inferred from homology"/>
<dbReference type="UniPathway" id="UPA00196"/>
<accession>A0A1I7XF83</accession>
<protein>
    <recommendedName>
        <fullName evidence="11">GPI mannosyltransferase 2</fullName>
        <ecNumber evidence="11">2.4.1.-</ecNumber>
    </recommendedName>
</protein>
<evidence type="ECO:0000256" key="11">
    <source>
        <dbReference type="RuleBase" id="RU363112"/>
    </source>
</evidence>
<dbReference type="GO" id="GO:0005789">
    <property type="term" value="C:endoplasmic reticulum membrane"/>
    <property type="evidence" value="ECO:0007669"/>
    <property type="project" value="UniProtKB-SubCell"/>
</dbReference>
<comment type="pathway">
    <text evidence="2 11">Glycolipid biosynthesis; glycosylphosphatidylinositol-anchor biosynthesis.</text>
</comment>
<dbReference type="GO" id="GO:0031501">
    <property type="term" value="C:mannosyltransferase complex"/>
    <property type="evidence" value="ECO:0007669"/>
    <property type="project" value="TreeGrafter"/>
</dbReference>
<keyword evidence="7" id="KW-0812">Transmembrane</keyword>
<keyword evidence="8 11" id="KW-0256">Endoplasmic reticulum</keyword>
<dbReference type="GO" id="GO:0000009">
    <property type="term" value="F:alpha-1,6-mannosyltransferase activity"/>
    <property type="evidence" value="ECO:0007669"/>
    <property type="project" value="InterPro"/>
</dbReference>
<evidence type="ECO:0000256" key="9">
    <source>
        <dbReference type="ARBA" id="ARBA00022989"/>
    </source>
</evidence>
<keyword evidence="5 11" id="KW-0328">Glycosyltransferase</keyword>
<dbReference type="PANTHER" id="PTHR12468:SF2">
    <property type="entry name" value="GPI MANNOSYLTRANSFERASE 2"/>
    <property type="match status" value="1"/>
</dbReference>
<dbReference type="InterPro" id="IPR007315">
    <property type="entry name" value="PIG-V/Gpi18"/>
</dbReference>
<name>A0A1I7XF83_HETBA</name>
<keyword evidence="6 11" id="KW-0808">Transferase</keyword>
<keyword evidence="9" id="KW-1133">Transmembrane helix</keyword>